<dbReference type="OrthoDB" id="271259at2759"/>
<reference evidence="1 2" key="1">
    <citation type="journal article" date="2010" name="Plant Cell">
        <title>The Chlorella variabilis NC64A genome reveals adaptation to photosymbiosis, coevolution with viruses, and cryptic sex.</title>
        <authorList>
            <person name="Blanc G."/>
            <person name="Duncan G."/>
            <person name="Agarkova I."/>
            <person name="Borodovsky M."/>
            <person name="Gurnon J."/>
            <person name="Kuo A."/>
            <person name="Lindquist E."/>
            <person name="Lucas S."/>
            <person name="Pangilinan J."/>
            <person name="Polle J."/>
            <person name="Salamov A."/>
            <person name="Terry A."/>
            <person name="Yamada T."/>
            <person name="Dunigan D.D."/>
            <person name="Grigoriev I.V."/>
            <person name="Claverie J.M."/>
            <person name="Van Etten J.L."/>
        </authorList>
    </citation>
    <scope>NUCLEOTIDE SEQUENCE [LARGE SCALE GENOMIC DNA]</scope>
    <source>
        <strain evidence="1 2">NC64A</strain>
    </source>
</reference>
<organism evidence="2">
    <name type="scientific">Chlorella variabilis</name>
    <name type="common">Green alga</name>
    <dbReference type="NCBI Taxonomy" id="554065"/>
    <lineage>
        <taxon>Eukaryota</taxon>
        <taxon>Viridiplantae</taxon>
        <taxon>Chlorophyta</taxon>
        <taxon>core chlorophytes</taxon>
        <taxon>Trebouxiophyceae</taxon>
        <taxon>Chlorellales</taxon>
        <taxon>Chlorellaceae</taxon>
        <taxon>Chlorella clade</taxon>
        <taxon>Chlorella</taxon>
    </lineage>
</organism>
<keyword evidence="2" id="KW-1185">Reference proteome</keyword>
<accession>E1ZHD2</accession>
<dbReference type="Gene3D" id="3.40.50.300">
    <property type="entry name" value="P-loop containing nucleotide triphosphate hydrolases"/>
    <property type="match status" value="1"/>
</dbReference>
<dbReference type="AlphaFoldDB" id="E1ZHD2"/>
<dbReference type="RefSeq" id="XP_005846998.1">
    <property type="nucleotide sequence ID" value="XM_005846936.1"/>
</dbReference>
<dbReference type="InParanoid" id="E1ZHD2"/>
<gene>
    <name evidence="1" type="ORF">CHLNCDRAFT_8887</name>
</gene>
<dbReference type="KEGG" id="cvr:CHLNCDRAFT_8887"/>
<dbReference type="InterPro" id="IPR027417">
    <property type="entry name" value="P-loop_NTPase"/>
</dbReference>
<sequence>DFVKIKVRLGSQLEHYYILSRFLLSRMLTVITLPQHKAVRVALDVKKHLVDHNRLDITQEELEEVLFALLRQRGYGDEYVRRYQMVTRFFQQKRPLIILIAGSACTGAPGKSSLAQQLASRLNLPNVLQTDVLYELLRGSGAGDLPAEPLWRRPLAPGASLVPEFQRECATIRRALDGDLCKCIRDGKSIIIEGLHIDPGLFLLE</sequence>
<evidence type="ECO:0000313" key="1">
    <source>
        <dbReference type="EMBL" id="EFN54896.1"/>
    </source>
</evidence>
<dbReference type="STRING" id="554065.E1ZHD2"/>
<feature type="non-terminal residue" evidence="1">
    <location>
        <position position="205"/>
    </location>
</feature>
<proteinExistence type="predicted"/>
<feature type="non-terminal residue" evidence="1">
    <location>
        <position position="1"/>
    </location>
</feature>
<evidence type="ECO:0000313" key="2">
    <source>
        <dbReference type="Proteomes" id="UP000008141"/>
    </source>
</evidence>
<dbReference type="SUPFAM" id="SSF52540">
    <property type="entry name" value="P-loop containing nucleoside triphosphate hydrolases"/>
    <property type="match status" value="1"/>
</dbReference>
<dbReference type="Proteomes" id="UP000008141">
    <property type="component" value="Unassembled WGS sequence"/>
</dbReference>
<dbReference type="eggNOG" id="ENOG502QUCI">
    <property type="taxonomic scope" value="Eukaryota"/>
</dbReference>
<dbReference type="OMA" id="EFQRECA"/>
<protein>
    <submittedName>
        <fullName evidence="1">Uncharacterized protein</fullName>
    </submittedName>
</protein>
<dbReference type="EMBL" id="GL433846">
    <property type="protein sequence ID" value="EFN54896.1"/>
    <property type="molecule type" value="Genomic_DNA"/>
</dbReference>
<dbReference type="PANTHER" id="PTHR33477:SF2">
    <property type="entry name" value="2-PHOSPHOGLYCERATE KINASE"/>
    <property type="match status" value="1"/>
</dbReference>
<name>E1ZHD2_CHLVA</name>
<dbReference type="PANTHER" id="PTHR33477">
    <property type="entry name" value="P-LOOP NTPASE DOMAIN-CONTAINING PROTEIN LPA1 HOMOLOG 1"/>
    <property type="match status" value="1"/>
</dbReference>
<dbReference type="GeneID" id="17354485"/>